<evidence type="ECO:0000256" key="1">
    <source>
        <dbReference type="SAM" id="SignalP"/>
    </source>
</evidence>
<accession>A0AAD4M8Q7</accession>
<sequence length="159" mass="17606">MPPKGLSVFFLSRVAMAAIFSNKCPSTIDTSSIMRIWVVFQRDKAERAVLMQLMSLSMLSTVGAIAPHECNVIPPILEAAIPVLAVTETISGFFACFLLSAVMIAFNSRDFPVPTEALPLTQYFMSRKKNALESTCWTGKENVLSLLNNHPHHFYLLIA</sequence>
<gene>
    <name evidence="2" type="ORF">B0F90DRAFT_1701361</name>
</gene>
<feature type="chain" id="PRO_5042033320" evidence="1">
    <location>
        <begin position="18"/>
        <end position="159"/>
    </location>
</feature>
<evidence type="ECO:0000313" key="2">
    <source>
        <dbReference type="EMBL" id="KAI0305108.1"/>
    </source>
</evidence>
<keyword evidence="3" id="KW-1185">Reference proteome</keyword>
<dbReference type="EMBL" id="WTXG01000006">
    <property type="protein sequence ID" value="KAI0305108.1"/>
    <property type="molecule type" value="Genomic_DNA"/>
</dbReference>
<dbReference type="AlphaFoldDB" id="A0AAD4M8Q7"/>
<name>A0AAD4M8Q7_9AGAM</name>
<comment type="caution">
    <text evidence="2">The sequence shown here is derived from an EMBL/GenBank/DDBJ whole genome shotgun (WGS) entry which is preliminary data.</text>
</comment>
<organism evidence="2 3">
    <name type="scientific">Multifurca ochricompacta</name>
    <dbReference type="NCBI Taxonomy" id="376703"/>
    <lineage>
        <taxon>Eukaryota</taxon>
        <taxon>Fungi</taxon>
        <taxon>Dikarya</taxon>
        <taxon>Basidiomycota</taxon>
        <taxon>Agaricomycotina</taxon>
        <taxon>Agaricomycetes</taxon>
        <taxon>Russulales</taxon>
        <taxon>Russulaceae</taxon>
        <taxon>Multifurca</taxon>
    </lineage>
</organism>
<reference evidence="2" key="1">
    <citation type="journal article" date="2022" name="New Phytol.">
        <title>Evolutionary transition to the ectomycorrhizal habit in the genomes of a hyperdiverse lineage of mushroom-forming fungi.</title>
        <authorList>
            <person name="Looney B."/>
            <person name="Miyauchi S."/>
            <person name="Morin E."/>
            <person name="Drula E."/>
            <person name="Courty P.E."/>
            <person name="Kohler A."/>
            <person name="Kuo A."/>
            <person name="LaButti K."/>
            <person name="Pangilinan J."/>
            <person name="Lipzen A."/>
            <person name="Riley R."/>
            <person name="Andreopoulos W."/>
            <person name="He G."/>
            <person name="Johnson J."/>
            <person name="Nolan M."/>
            <person name="Tritt A."/>
            <person name="Barry K.W."/>
            <person name="Grigoriev I.V."/>
            <person name="Nagy L.G."/>
            <person name="Hibbett D."/>
            <person name="Henrissat B."/>
            <person name="Matheny P.B."/>
            <person name="Labbe J."/>
            <person name="Martin F.M."/>
        </authorList>
    </citation>
    <scope>NUCLEOTIDE SEQUENCE</scope>
    <source>
        <strain evidence="2">BPL690</strain>
    </source>
</reference>
<feature type="signal peptide" evidence="1">
    <location>
        <begin position="1"/>
        <end position="17"/>
    </location>
</feature>
<dbReference type="Proteomes" id="UP001203297">
    <property type="component" value="Unassembled WGS sequence"/>
</dbReference>
<protein>
    <submittedName>
        <fullName evidence="2">Uncharacterized protein</fullName>
    </submittedName>
</protein>
<proteinExistence type="predicted"/>
<evidence type="ECO:0000313" key="3">
    <source>
        <dbReference type="Proteomes" id="UP001203297"/>
    </source>
</evidence>
<keyword evidence="1" id="KW-0732">Signal</keyword>